<dbReference type="AlphaFoldDB" id="A0A1I2WEM9"/>
<keyword evidence="3" id="KW-1185">Reference proteome</keyword>
<evidence type="ECO:0000256" key="1">
    <source>
        <dbReference type="SAM" id="SignalP"/>
    </source>
</evidence>
<feature type="chain" id="PRO_5039255500" description="Peptidase propeptide and YPEB domain-containing protein" evidence="1">
    <location>
        <begin position="24"/>
        <end position="285"/>
    </location>
</feature>
<dbReference type="InterPro" id="IPR042274">
    <property type="entry name" value="YycH/YycI_2"/>
</dbReference>
<evidence type="ECO:0000313" key="2">
    <source>
        <dbReference type="EMBL" id="SFG98061.1"/>
    </source>
</evidence>
<sequence>MRRLLVYLSLILFAISISGCSSQEQSDDITIDKSGKLKFKIIATKPDDIPEVVTPVNVEEKKIDTQQLINMFFSQTPPGDVHYQNNRYESIEDDKAKLRVYPSGALRYSLKPNVLPDEESEPPITYSKEEALNKAVDYIKNHGGLPDQYETRVSSTQGISPLYVVTLKHKPINGLPVTGVEKIEVVLDSQGVREYFYGWREPINVDNTEEHQPISFEKAIDIFLDNIYGNVCRLNSNTIYTLSGGRLVYHTPLIVKSHNKWIPAWEFKIDGTTEVYVNAINGELF</sequence>
<dbReference type="RefSeq" id="WP_092472530.1">
    <property type="nucleotide sequence ID" value="NZ_FOOX01000013.1"/>
</dbReference>
<dbReference type="PROSITE" id="PS51257">
    <property type="entry name" value="PROKAR_LIPOPROTEIN"/>
    <property type="match status" value="1"/>
</dbReference>
<dbReference type="OrthoDB" id="33861at2"/>
<reference evidence="3" key="1">
    <citation type="submission" date="2016-10" db="EMBL/GenBank/DDBJ databases">
        <authorList>
            <person name="Varghese N."/>
            <person name="Submissions S."/>
        </authorList>
    </citation>
    <scope>NUCLEOTIDE SEQUENCE [LARGE SCALE GENOMIC DNA]</scope>
    <source>
        <strain evidence="3">DSM 17038</strain>
    </source>
</reference>
<gene>
    <name evidence="2" type="ORF">SAMN05660649_03374</name>
</gene>
<accession>A0A1I2WEM9</accession>
<evidence type="ECO:0008006" key="4">
    <source>
        <dbReference type="Google" id="ProtNLM"/>
    </source>
</evidence>
<keyword evidence="1" id="KW-0732">Signal</keyword>
<dbReference type="Proteomes" id="UP000199337">
    <property type="component" value="Unassembled WGS sequence"/>
</dbReference>
<proteinExistence type="predicted"/>
<organism evidence="2 3">
    <name type="scientific">Desulfotruncus arcticus DSM 17038</name>
    <dbReference type="NCBI Taxonomy" id="1121424"/>
    <lineage>
        <taxon>Bacteria</taxon>
        <taxon>Bacillati</taxon>
        <taxon>Bacillota</taxon>
        <taxon>Clostridia</taxon>
        <taxon>Eubacteriales</taxon>
        <taxon>Desulfallaceae</taxon>
        <taxon>Desulfotruncus</taxon>
    </lineage>
</organism>
<protein>
    <recommendedName>
        <fullName evidence="4">Peptidase propeptide and YPEB domain-containing protein</fullName>
    </recommendedName>
</protein>
<feature type="signal peptide" evidence="1">
    <location>
        <begin position="1"/>
        <end position="23"/>
    </location>
</feature>
<name>A0A1I2WEM9_9FIRM</name>
<evidence type="ECO:0000313" key="3">
    <source>
        <dbReference type="Proteomes" id="UP000199337"/>
    </source>
</evidence>
<dbReference type="EMBL" id="FOOX01000013">
    <property type="protein sequence ID" value="SFG98061.1"/>
    <property type="molecule type" value="Genomic_DNA"/>
</dbReference>
<dbReference type="Gene3D" id="3.30.310.160">
    <property type="entry name" value="YycH protein, domain 2"/>
    <property type="match status" value="1"/>
</dbReference>